<evidence type="ECO:0000313" key="2">
    <source>
        <dbReference type="Proteomes" id="UP000747110"/>
    </source>
</evidence>
<dbReference type="AlphaFoldDB" id="A0A8J4BXR7"/>
<sequence>MGHPLLVTTATRLSPVYIANFTSWNSPQSRFSRNSSLIPSCKSTRAQLRLWATNMCSPLVAKISPPIRAAPSNIAIYTIDATAAGQWASQPAFTPDMVVKTPTQEGE</sequence>
<feature type="non-terminal residue" evidence="1">
    <location>
        <position position="1"/>
    </location>
</feature>
<accession>A0A8J4BXR7</accession>
<protein>
    <submittedName>
        <fullName evidence="1">Uncharacterized protein</fullName>
    </submittedName>
</protein>
<organism evidence="1 2">
    <name type="scientific">Volvox reticuliferus</name>
    <dbReference type="NCBI Taxonomy" id="1737510"/>
    <lineage>
        <taxon>Eukaryota</taxon>
        <taxon>Viridiplantae</taxon>
        <taxon>Chlorophyta</taxon>
        <taxon>core chlorophytes</taxon>
        <taxon>Chlorophyceae</taxon>
        <taxon>CS clade</taxon>
        <taxon>Chlamydomonadales</taxon>
        <taxon>Volvocaceae</taxon>
        <taxon>Volvox</taxon>
    </lineage>
</organism>
<reference evidence="1" key="1">
    <citation type="journal article" date="2021" name="Proc. Natl. Acad. Sci. U.S.A.">
        <title>Three genomes in the algal genus Volvox reveal the fate of a haploid sex-determining region after a transition to homothallism.</title>
        <authorList>
            <person name="Yamamoto K."/>
            <person name="Hamaji T."/>
            <person name="Kawai-Toyooka H."/>
            <person name="Matsuzaki R."/>
            <person name="Takahashi F."/>
            <person name="Nishimura Y."/>
            <person name="Kawachi M."/>
            <person name="Noguchi H."/>
            <person name="Minakuchi Y."/>
            <person name="Umen J.G."/>
            <person name="Toyoda A."/>
            <person name="Nozaki H."/>
        </authorList>
    </citation>
    <scope>NUCLEOTIDE SEQUENCE</scope>
    <source>
        <strain evidence="1">NIES-3786</strain>
    </source>
</reference>
<gene>
    <name evidence="1" type="ORF">Vretifemale_1062</name>
</gene>
<name>A0A8J4BXR7_9CHLO</name>
<evidence type="ECO:0000313" key="1">
    <source>
        <dbReference type="EMBL" id="GIL70216.1"/>
    </source>
</evidence>
<keyword evidence="2" id="KW-1185">Reference proteome</keyword>
<dbReference type="EMBL" id="BNCP01000002">
    <property type="protein sequence ID" value="GIL70216.1"/>
    <property type="molecule type" value="Genomic_DNA"/>
</dbReference>
<dbReference type="Proteomes" id="UP000747110">
    <property type="component" value="Unassembled WGS sequence"/>
</dbReference>
<proteinExistence type="predicted"/>
<comment type="caution">
    <text evidence="1">The sequence shown here is derived from an EMBL/GenBank/DDBJ whole genome shotgun (WGS) entry which is preliminary data.</text>
</comment>